<dbReference type="Pfam" id="PF04230">
    <property type="entry name" value="PS_pyruv_trans"/>
    <property type="match status" value="1"/>
</dbReference>
<dbReference type="STRING" id="698758.AXY_20020"/>
<keyword evidence="3" id="KW-1185">Reference proteome</keyword>
<dbReference type="RefSeq" id="WP_015010720.1">
    <property type="nucleotide sequence ID" value="NC_018704.1"/>
</dbReference>
<dbReference type="HOGENOM" id="CLU_1163957_0_0_9"/>
<dbReference type="InterPro" id="IPR007345">
    <property type="entry name" value="Polysacch_pyruvyl_Trfase"/>
</dbReference>
<accession>K0J015</accession>
<dbReference type="Proteomes" id="UP000006294">
    <property type="component" value="Chromosome"/>
</dbReference>
<reference evidence="2 3" key="1">
    <citation type="submission" date="2011-01" db="EMBL/GenBank/DDBJ databases">
        <title>Whole genome sequence of Amphibacillus xylinus NBRC 15112.</title>
        <authorList>
            <person name="Nakazawa H."/>
            <person name="Katano Y."/>
            <person name="Nakamura S."/>
            <person name="Sasagawa M."/>
            <person name="Fukada J."/>
            <person name="Arai T."/>
            <person name="Sasakura N."/>
            <person name="Mochizuki D."/>
            <person name="Hosoyama A."/>
            <person name="Harada K."/>
            <person name="Horikawa H."/>
            <person name="Kato Y."/>
            <person name="Harada T."/>
            <person name="Sasaki K."/>
            <person name="Sekiguchi M."/>
            <person name="Hodoyama M."/>
            <person name="Nishiko R."/>
            <person name="Narita H."/>
            <person name="Hanamaki A."/>
            <person name="Hata C."/>
            <person name="Konno Y."/>
            <person name="Niimura Y."/>
            <person name="Yamazaki S."/>
            <person name="Fujita N."/>
        </authorList>
    </citation>
    <scope>NUCLEOTIDE SEQUENCE [LARGE SCALE GENOMIC DNA]</scope>
    <source>
        <strain evidence="3">ATCC 51415 / DSM 6626 / JCM 7361 / LMG 17667 / NBRC 15112 / Ep01</strain>
    </source>
</reference>
<sequence>MKILIVGERYSTNLGDPIICESVEYLIKEANQNAEVSFLDLSGKKEFEDWSSSGKLIYSGRISAFKKKASICLTNIGIDTEYLKFKKSHKRKTGYFRDYLDDADFDIAIFAGGQMFKDTFIFPISTVVKYLNDRDIPVIFNACGYGEITSKKMRTVLGKALNSNNVKMISSRDDIESINSLLDKESIKVIRTFDPALWTKDVYNVFKKESDVIGLGVMFAHNMRYKEMLNFWKKQLMN</sequence>
<proteinExistence type="predicted"/>
<evidence type="ECO:0000313" key="2">
    <source>
        <dbReference type="EMBL" id="BAM48134.1"/>
    </source>
</evidence>
<dbReference type="EMBL" id="AP012050">
    <property type="protein sequence ID" value="BAM48134.1"/>
    <property type="molecule type" value="Genomic_DNA"/>
</dbReference>
<protein>
    <recommendedName>
        <fullName evidence="1">Polysaccharide pyruvyl transferase domain-containing protein</fullName>
    </recommendedName>
</protein>
<gene>
    <name evidence="2" type="ordered locus">AXY_20020</name>
</gene>
<dbReference type="KEGG" id="axl:AXY_20020"/>
<evidence type="ECO:0000259" key="1">
    <source>
        <dbReference type="Pfam" id="PF04230"/>
    </source>
</evidence>
<dbReference type="eggNOG" id="COG2327">
    <property type="taxonomic scope" value="Bacteria"/>
</dbReference>
<dbReference type="AlphaFoldDB" id="K0J015"/>
<name>K0J015_AMPXN</name>
<organism evidence="2 3">
    <name type="scientific">Amphibacillus xylanus (strain ATCC 51415 / DSM 6626 / JCM 7361 / LMG 17667 / NBRC 15112 / Ep01)</name>
    <dbReference type="NCBI Taxonomy" id="698758"/>
    <lineage>
        <taxon>Bacteria</taxon>
        <taxon>Bacillati</taxon>
        <taxon>Bacillota</taxon>
        <taxon>Bacilli</taxon>
        <taxon>Bacillales</taxon>
        <taxon>Bacillaceae</taxon>
        <taxon>Amphibacillus</taxon>
    </lineage>
</organism>
<evidence type="ECO:0000313" key="3">
    <source>
        <dbReference type="Proteomes" id="UP000006294"/>
    </source>
</evidence>
<feature type="domain" description="Polysaccharide pyruvyl transferase" evidence="1">
    <location>
        <begin position="13"/>
        <end position="211"/>
    </location>
</feature>